<feature type="coiled-coil region" evidence="1">
    <location>
        <begin position="187"/>
        <end position="214"/>
    </location>
</feature>
<evidence type="ECO:0000256" key="1">
    <source>
        <dbReference type="SAM" id="Coils"/>
    </source>
</evidence>
<dbReference type="EMBL" id="GEBQ01010814">
    <property type="protein sequence ID" value="JAT29163.1"/>
    <property type="molecule type" value="Transcribed_RNA"/>
</dbReference>
<dbReference type="GO" id="GO:1990023">
    <property type="term" value="C:mitotic spindle midzone"/>
    <property type="evidence" value="ECO:0007669"/>
    <property type="project" value="TreeGrafter"/>
</dbReference>
<protein>
    <submittedName>
        <fullName evidence="2">Uncharacterized protein</fullName>
    </submittedName>
</protein>
<name>A0A1B6LZQ3_9HEMI</name>
<dbReference type="GO" id="GO:0008017">
    <property type="term" value="F:microtubule binding"/>
    <property type="evidence" value="ECO:0007669"/>
    <property type="project" value="InterPro"/>
</dbReference>
<dbReference type="AlphaFoldDB" id="A0A1B6LZQ3"/>
<dbReference type="PANTHER" id="PTHR19321:SF41">
    <property type="entry name" value="FASCETTO-RELATED"/>
    <property type="match status" value="1"/>
</dbReference>
<organism evidence="2">
    <name type="scientific">Graphocephala atropunctata</name>
    <dbReference type="NCBI Taxonomy" id="36148"/>
    <lineage>
        <taxon>Eukaryota</taxon>
        <taxon>Metazoa</taxon>
        <taxon>Ecdysozoa</taxon>
        <taxon>Arthropoda</taxon>
        <taxon>Hexapoda</taxon>
        <taxon>Insecta</taxon>
        <taxon>Pterygota</taxon>
        <taxon>Neoptera</taxon>
        <taxon>Paraneoptera</taxon>
        <taxon>Hemiptera</taxon>
        <taxon>Auchenorrhyncha</taxon>
        <taxon>Membracoidea</taxon>
        <taxon>Cicadellidae</taxon>
        <taxon>Cicadellinae</taxon>
        <taxon>Cicadellini</taxon>
        <taxon>Graphocephala</taxon>
    </lineage>
</organism>
<dbReference type="GO" id="GO:0005737">
    <property type="term" value="C:cytoplasm"/>
    <property type="evidence" value="ECO:0007669"/>
    <property type="project" value="TreeGrafter"/>
</dbReference>
<evidence type="ECO:0000313" key="2">
    <source>
        <dbReference type="EMBL" id="JAT29163.1"/>
    </source>
</evidence>
<feature type="coiled-coil region" evidence="1">
    <location>
        <begin position="291"/>
        <end position="318"/>
    </location>
</feature>
<reference evidence="2" key="1">
    <citation type="submission" date="2015-11" db="EMBL/GenBank/DDBJ databases">
        <title>De novo transcriptome assembly of four potential Pierce s Disease insect vectors from Arizona vineyards.</title>
        <authorList>
            <person name="Tassone E.E."/>
        </authorList>
    </citation>
    <scope>NUCLEOTIDE SEQUENCE</scope>
</reference>
<gene>
    <name evidence="2" type="ORF">g.25014</name>
</gene>
<dbReference type="GO" id="GO:0051256">
    <property type="term" value="P:mitotic spindle midzone assembly"/>
    <property type="evidence" value="ECO:0007669"/>
    <property type="project" value="TreeGrafter"/>
</dbReference>
<dbReference type="Pfam" id="PF03999">
    <property type="entry name" value="MAP65_ASE1"/>
    <property type="match status" value="1"/>
</dbReference>
<proteinExistence type="predicted"/>
<feature type="non-terminal residue" evidence="2">
    <location>
        <position position="340"/>
    </location>
</feature>
<keyword evidence="1" id="KW-0175">Coiled coil</keyword>
<accession>A0A1B6LZQ3</accession>
<dbReference type="InterPro" id="IPR007145">
    <property type="entry name" value="MAP65_Ase1_PRC1"/>
</dbReference>
<dbReference type="PANTHER" id="PTHR19321">
    <property type="entry name" value="PROTEIN REGULATOR OF CYTOKINESIS 1 PRC1-RELATED"/>
    <property type="match status" value="1"/>
</dbReference>
<sequence>MSGNLDDHENKLISAHLQNMKLTCEDSFEELRMNWTSIYGSNDPEFCEKLKTLQDELKQFWEDQIRAVVDIKIQLTASVEVMAKEAFNLEKALGLPNSSSSTSLSDAPLLKLEEEYKKMVNSYNEIRNERFKEYLDLKEQENELCEVLDETPHLSDFRNTLDEAVEGKSPRLYIPTGEDLTAAVARIHTLKGLQNQLETEFEKLKRELKNILDDCEIRPFNKVECAAFDHDVIFPCTKLNFESLLEVTEGYRLTKAELATRAEELRTEISTLWHKMLKDNEELQGFLSIYNNFRKSTIEKLEEKLKSLKLERKEKMKELILASRIALDELWTRCCYSDDQ</sequence>